<dbReference type="Pfam" id="PF02504">
    <property type="entry name" value="FA_synthesis"/>
    <property type="match status" value="1"/>
</dbReference>
<dbReference type="SUPFAM" id="SSF53659">
    <property type="entry name" value="Isocitrate/Isopropylmalate dehydrogenase-like"/>
    <property type="match status" value="1"/>
</dbReference>
<comment type="caution">
    <text evidence="11">The sequence shown here is derived from an EMBL/GenBank/DDBJ whole genome shotgun (WGS) entry which is preliminary data.</text>
</comment>
<reference evidence="11 12" key="1">
    <citation type="submission" date="2020-08" db="EMBL/GenBank/DDBJ databases">
        <title>Genomic Encyclopedia of Type Strains, Phase IV (KMG-IV): sequencing the most valuable type-strain genomes for metagenomic binning, comparative biology and taxonomic classification.</title>
        <authorList>
            <person name="Goeker M."/>
        </authorList>
    </citation>
    <scope>NUCLEOTIDE SEQUENCE [LARGE SCALE GENOMIC DNA]</scope>
    <source>
        <strain evidence="11 12">DSM 17245</strain>
    </source>
</reference>
<dbReference type="GeneID" id="85014876"/>
<keyword evidence="3 10" id="KW-0444">Lipid biosynthesis</keyword>
<dbReference type="HAMAP" id="MF_00019">
    <property type="entry name" value="PlsX"/>
    <property type="match status" value="1"/>
</dbReference>
<dbReference type="RefSeq" id="WP_183683991.1">
    <property type="nucleotide sequence ID" value="NZ_JACHHH010000006.1"/>
</dbReference>
<proteinExistence type="inferred from homology"/>
<dbReference type="AlphaFoldDB" id="A0A7W9W2K3"/>
<dbReference type="Gene3D" id="3.40.718.10">
    <property type="entry name" value="Isopropylmalate Dehydrogenase"/>
    <property type="match status" value="1"/>
</dbReference>
<dbReference type="Proteomes" id="UP000522163">
    <property type="component" value="Unassembled WGS sequence"/>
</dbReference>
<dbReference type="EMBL" id="JACHHH010000006">
    <property type="protein sequence ID" value="MBB6041357.1"/>
    <property type="molecule type" value="Genomic_DNA"/>
</dbReference>
<evidence type="ECO:0000256" key="2">
    <source>
        <dbReference type="ARBA" id="ARBA00022490"/>
    </source>
</evidence>
<evidence type="ECO:0000256" key="8">
    <source>
        <dbReference type="ARBA" id="ARBA00024069"/>
    </source>
</evidence>
<evidence type="ECO:0000256" key="5">
    <source>
        <dbReference type="ARBA" id="ARBA00023098"/>
    </source>
</evidence>
<evidence type="ECO:0000256" key="1">
    <source>
        <dbReference type="ARBA" id="ARBA00001232"/>
    </source>
</evidence>
<comment type="similarity">
    <text evidence="10">Belongs to the PlsX family.</text>
</comment>
<dbReference type="EC" id="2.3.1.274" evidence="8 10"/>
<evidence type="ECO:0000256" key="9">
    <source>
        <dbReference type="ARBA" id="ARBA00046608"/>
    </source>
</evidence>
<keyword evidence="7 10" id="KW-1208">Phospholipid metabolism</keyword>
<keyword evidence="5 10" id="KW-0443">Lipid metabolism</keyword>
<evidence type="ECO:0000256" key="4">
    <source>
        <dbReference type="ARBA" id="ARBA00022679"/>
    </source>
</evidence>
<comment type="function">
    <text evidence="10">Catalyzes the reversible formation of acyl-phosphate (acyl-PO(4)) from acyl-[acyl-carrier-protein] (acyl-ACP). This enzyme utilizes acyl-ACP as fatty acyl donor, but not acyl-CoA.</text>
</comment>
<comment type="subunit">
    <text evidence="9 10">Homodimer. Probably interacts with PlsY.</text>
</comment>
<comment type="catalytic activity">
    <reaction evidence="1 10">
        <text>a fatty acyl-[ACP] + phosphate = an acyl phosphate + holo-[ACP]</text>
        <dbReference type="Rhea" id="RHEA:42292"/>
        <dbReference type="Rhea" id="RHEA-COMP:9685"/>
        <dbReference type="Rhea" id="RHEA-COMP:14125"/>
        <dbReference type="ChEBI" id="CHEBI:43474"/>
        <dbReference type="ChEBI" id="CHEBI:59918"/>
        <dbReference type="ChEBI" id="CHEBI:64479"/>
        <dbReference type="ChEBI" id="CHEBI:138651"/>
        <dbReference type="EC" id="2.3.1.274"/>
    </reaction>
</comment>
<dbReference type="UniPathway" id="UPA00085"/>
<evidence type="ECO:0000256" key="10">
    <source>
        <dbReference type="HAMAP-Rule" id="MF_00019"/>
    </source>
</evidence>
<dbReference type="InterPro" id="IPR012281">
    <property type="entry name" value="Phospholipid_synth_PlsX-like"/>
</dbReference>
<dbReference type="InterPro" id="IPR003664">
    <property type="entry name" value="FA_synthesis"/>
</dbReference>
<evidence type="ECO:0000256" key="3">
    <source>
        <dbReference type="ARBA" id="ARBA00022516"/>
    </source>
</evidence>
<comment type="subcellular location">
    <subcellularLocation>
        <location evidence="10">Cytoplasm</location>
    </subcellularLocation>
    <text evidence="10">Associated with the membrane possibly through PlsY.</text>
</comment>
<name>A0A7W9W2K3_9FIRM</name>
<dbReference type="GO" id="GO:0005737">
    <property type="term" value="C:cytoplasm"/>
    <property type="evidence" value="ECO:0007669"/>
    <property type="project" value="UniProtKB-SubCell"/>
</dbReference>
<evidence type="ECO:0000256" key="6">
    <source>
        <dbReference type="ARBA" id="ARBA00023209"/>
    </source>
</evidence>
<evidence type="ECO:0000313" key="11">
    <source>
        <dbReference type="EMBL" id="MBB6041357.1"/>
    </source>
</evidence>
<dbReference type="GO" id="GO:0043811">
    <property type="term" value="F:phosphate:acyl-[acyl carrier protein] acyltransferase activity"/>
    <property type="evidence" value="ECO:0007669"/>
    <property type="project" value="UniProtKB-UniRule"/>
</dbReference>
<dbReference type="PANTHER" id="PTHR30100">
    <property type="entry name" value="FATTY ACID/PHOSPHOLIPID SYNTHESIS PROTEIN PLSX"/>
    <property type="match status" value="1"/>
</dbReference>
<organism evidence="11 12">
    <name type="scientific">Oribacterium sinus</name>
    <dbReference type="NCBI Taxonomy" id="237576"/>
    <lineage>
        <taxon>Bacteria</taxon>
        <taxon>Bacillati</taxon>
        <taxon>Bacillota</taxon>
        <taxon>Clostridia</taxon>
        <taxon>Lachnospirales</taxon>
        <taxon>Lachnospiraceae</taxon>
        <taxon>Oribacterium</taxon>
    </lineage>
</organism>
<evidence type="ECO:0000313" key="12">
    <source>
        <dbReference type="Proteomes" id="UP000522163"/>
    </source>
</evidence>
<keyword evidence="6 10" id="KW-0594">Phospholipid biosynthesis</keyword>
<dbReference type="PIRSF" id="PIRSF002465">
    <property type="entry name" value="Phsphlp_syn_PlsX"/>
    <property type="match status" value="1"/>
</dbReference>
<keyword evidence="11" id="KW-0012">Acyltransferase</keyword>
<keyword evidence="4 10" id="KW-0808">Transferase</keyword>
<accession>A0A7W9W2K3</accession>
<dbReference type="NCBIfam" id="TIGR00182">
    <property type="entry name" value="plsX"/>
    <property type="match status" value="1"/>
</dbReference>
<protein>
    <recommendedName>
        <fullName evidence="8 10">Phosphate acyltransferase</fullName>
        <ecNumber evidence="8 10">2.3.1.274</ecNumber>
    </recommendedName>
    <alternativeName>
        <fullName evidence="10">Acyl-ACP phosphotransacylase</fullName>
    </alternativeName>
    <alternativeName>
        <fullName evidence="10">Acyl-[acyl-carrier-protein]--phosphate acyltransferase</fullName>
    </alternativeName>
    <alternativeName>
        <fullName evidence="10">Phosphate-acyl-ACP acyltransferase</fullName>
    </alternativeName>
</protein>
<sequence>MIRIAIDAMGGDLAPAAIVKGAIDSLSSCLNTKLLLYGEEKAIQEECAKYQYDTERIEIIPCSENISLHESPVMAIRRKKDSSIVRGMKAVKEGEAEAFLSAGSTGAILAGGQLIVGREKGVLRPPLAALMPTRQGVTLLTDCGANVDAHPEWLVQFAKMGAIYMKEMLGVPSPTVGLVNIGAEEEKGNALVKAAMEKCKEEKDLNFIGSVEARDIVEGNCSVVVADAFVGNVVLKMYEGVGKMLLSEIKSGIKEGGPLSLVGGALISSALRKRMTKFDAKSYGGAPILGLKGLVVKVHGNTDGVEITTAIRQAKEFAEKGLTKKIAEALDFSDKEEESKEE</sequence>
<comment type="pathway">
    <text evidence="10">Lipid metabolism; phospholipid metabolism.</text>
</comment>
<dbReference type="GO" id="GO:0006633">
    <property type="term" value="P:fatty acid biosynthetic process"/>
    <property type="evidence" value="ECO:0007669"/>
    <property type="project" value="UniProtKB-UniRule"/>
</dbReference>
<gene>
    <name evidence="10" type="primary">plsX</name>
    <name evidence="11" type="ORF">HNQ46_001337</name>
</gene>
<keyword evidence="2 10" id="KW-0963">Cytoplasm</keyword>
<dbReference type="PANTHER" id="PTHR30100:SF1">
    <property type="entry name" value="PHOSPHATE ACYLTRANSFERASE"/>
    <property type="match status" value="1"/>
</dbReference>
<dbReference type="GO" id="GO:0008654">
    <property type="term" value="P:phospholipid biosynthetic process"/>
    <property type="evidence" value="ECO:0007669"/>
    <property type="project" value="UniProtKB-KW"/>
</dbReference>
<evidence type="ECO:0000256" key="7">
    <source>
        <dbReference type="ARBA" id="ARBA00023264"/>
    </source>
</evidence>